<evidence type="ECO:0000313" key="2">
    <source>
        <dbReference type="Proteomes" id="UP000681340"/>
    </source>
</evidence>
<dbReference type="Proteomes" id="UP000681340">
    <property type="component" value="Unassembled WGS sequence"/>
</dbReference>
<name>A0A919S6P3_9ACTN</name>
<sequence>MPAEVLLDQDVFVAYGQIYVESSTARMDGEMDESFRGQSNGLCGAAVPGMLFLMTATHTGDVSFRIELHDREPALDDPWEEAVEVSFVADGGEITLSEWGGSGWHPLPIPGGDYRVRYCASGMDEVEEGSDEHSVDRYLLQMWPAPRAPEHVARQTAAAAEYWHQWARSL</sequence>
<accession>A0A919S6P3</accession>
<keyword evidence="2" id="KW-1185">Reference proteome</keyword>
<proteinExistence type="predicted"/>
<gene>
    <name evidence="1" type="ORF">Aau02nite_17190</name>
</gene>
<evidence type="ECO:0000313" key="1">
    <source>
        <dbReference type="EMBL" id="GIM65450.1"/>
    </source>
</evidence>
<dbReference type="EMBL" id="BOQL01000017">
    <property type="protein sequence ID" value="GIM65450.1"/>
    <property type="molecule type" value="Genomic_DNA"/>
</dbReference>
<reference evidence="1" key="1">
    <citation type="submission" date="2021-03" db="EMBL/GenBank/DDBJ databases">
        <title>Whole genome shotgun sequence of Actinoplanes auranticolor NBRC 12245.</title>
        <authorList>
            <person name="Komaki H."/>
            <person name="Tamura T."/>
        </authorList>
    </citation>
    <scope>NUCLEOTIDE SEQUENCE</scope>
    <source>
        <strain evidence="1">NBRC 12245</strain>
    </source>
</reference>
<protein>
    <submittedName>
        <fullName evidence="1">Uncharacterized protein</fullName>
    </submittedName>
</protein>
<comment type="caution">
    <text evidence="1">The sequence shown here is derived from an EMBL/GenBank/DDBJ whole genome shotgun (WGS) entry which is preliminary data.</text>
</comment>
<organism evidence="1 2">
    <name type="scientific">Actinoplanes auranticolor</name>
    <dbReference type="NCBI Taxonomy" id="47988"/>
    <lineage>
        <taxon>Bacteria</taxon>
        <taxon>Bacillati</taxon>
        <taxon>Actinomycetota</taxon>
        <taxon>Actinomycetes</taxon>
        <taxon>Micromonosporales</taxon>
        <taxon>Micromonosporaceae</taxon>
        <taxon>Actinoplanes</taxon>
    </lineage>
</organism>
<dbReference type="RefSeq" id="WP_212987786.1">
    <property type="nucleotide sequence ID" value="NZ_BAABEA010000017.1"/>
</dbReference>
<dbReference type="AlphaFoldDB" id="A0A919S6P3"/>